<dbReference type="PROSITE" id="PS50111">
    <property type="entry name" value="CHEMOTAXIS_TRANSDUC_2"/>
    <property type="match status" value="1"/>
</dbReference>
<evidence type="ECO:0000256" key="5">
    <source>
        <dbReference type="ARBA" id="ARBA00022989"/>
    </source>
</evidence>
<accession>A0A6G3ZS81</accession>
<evidence type="ECO:0000256" key="4">
    <source>
        <dbReference type="ARBA" id="ARBA00022692"/>
    </source>
</evidence>
<evidence type="ECO:0000256" key="3">
    <source>
        <dbReference type="ARBA" id="ARBA00022500"/>
    </source>
</evidence>
<dbReference type="InterPro" id="IPR033479">
    <property type="entry name" value="dCache_1"/>
</dbReference>
<dbReference type="PANTHER" id="PTHR32089:SF112">
    <property type="entry name" value="LYSOZYME-LIKE PROTEIN-RELATED"/>
    <property type="match status" value="1"/>
</dbReference>
<dbReference type="InterPro" id="IPR003660">
    <property type="entry name" value="HAMP_dom"/>
</dbReference>
<dbReference type="PANTHER" id="PTHR32089">
    <property type="entry name" value="METHYL-ACCEPTING CHEMOTAXIS PROTEIN MCPB"/>
    <property type="match status" value="1"/>
</dbReference>
<evidence type="ECO:0000256" key="8">
    <source>
        <dbReference type="ARBA" id="ARBA00029447"/>
    </source>
</evidence>
<dbReference type="SMART" id="SM00283">
    <property type="entry name" value="MA"/>
    <property type="match status" value="1"/>
</dbReference>
<evidence type="ECO:0000256" key="6">
    <source>
        <dbReference type="ARBA" id="ARBA00023136"/>
    </source>
</evidence>
<comment type="similarity">
    <text evidence="8">Belongs to the methyl-accepting chemotaxis (MCP) protein family.</text>
</comment>
<dbReference type="InterPro" id="IPR004089">
    <property type="entry name" value="MCPsignal_dom"/>
</dbReference>
<keyword evidence="6 10" id="KW-0472">Membrane</keyword>
<comment type="caution">
    <text evidence="13">The sequence shown here is derived from an EMBL/GenBank/DDBJ whole genome shotgun (WGS) entry which is preliminary data.</text>
</comment>
<comment type="subcellular location">
    <subcellularLocation>
        <location evidence="1">Cell membrane</location>
        <topology evidence="1">Multi-pass membrane protein</topology>
    </subcellularLocation>
</comment>
<feature type="transmembrane region" description="Helical" evidence="10">
    <location>
        <begin position="17"/>
        <end position="37"/>
    </location>
</feature>
<dbReference type="PROSITE" id="PS50885">
    <property type="entry name" value="HAMP"/>
    <property type="match status" value="1"/>
</dbReference>
<evidence type="ECO:0000256" key="1">
    <source>
        <dbReference type="ARBA" id="ARBA00004651"/>
    </source>
</evidence>
<dbReference type="Pfam" id="PF00672">
    <property type="entry name" value="HAMP"/>
    <property type="match status" value="1"/>
</dbReference>
<dbReference type="EMBL" id="JAAIKC010000001">
    <property type="protein sequence ID" value="NEW04564.1"/>
    <property type="molecule type" value="Genomic_DNA"/>
</dbReference>
<evidence type="ECO:0000256" key="9">
    <source>
        <dbReference type="PROSITE-ProRule" id="PRU00284"/>
    </source>
</evidence>
<dbReference type="GO" id="GO:0007165">
    <property type="term" value="P:signal transduction"/>
    <property type="evidence" value="ECO:0007669"/>
    <property type="project" value="UniProtKB-KW"/>
</dbReference>
<evidence type="ECO:0000313" key="13">
    <source>
        <dbReference type="EMBL" id="NEW04564.1"/>
    </source>
</evidence>
<dbReference type="Gene3D" id="1.10.287.950">
    <property type="entry name" value="Methyl-accepting chemotaxis protein"/>
    <property type="match status" value="1"/>
</dbReference>
<dbReference type="Pfam" id="PF02743">
    <property type="entry name" value="dCache_1"/>
    <property type="match status" value="1"/>
</dbReference>
<reference evidence="13" key="1">
    <citation type="submission" date="2020-02" db="EMBL/GenBank/DDBJ databases">
        <authorList>
            <person name="Shen X.-R."/>
            <person name="Zhang Y.-X."/>
        </authorList>
    </citation>
    <scope>NUCLEOTIDE SEQUENCE</scope>
    <source>
        <strain evidence="13">SYP-B3998</strain>
    </source>
</reference>
<dbReference type="AlphaFoldDB" id="A0A6G3ZS81"/>
<dbReference type="Pfam" id="PF00015">
    <property type="entry name" value="MCPsignal"/>
    <property type="match status" value="1"/>
</dbReference>
<keyword evidence="5 10" id="KW-1133">Transmembrane helix</keyword>
<keyword evidence="7 9" id="KW-0807">Transducer</keyword>
<feature type="transmembrane region" description="Helical" evidence="10">
    <location>
        <begin position="298"/>
        <end position="321"/>
    </location>
</feature>
<dbReference type="GO" id="GO:0005886">
    <property type="term" value="C:plasma membrane"/>
    <property type="evidence" value="ECO:0007669"/>
    <property type="project" value="UniProtKB-SubCell"/>
</dbReference>
<evidence type="ECO:0000256" key="10">
    <source>
        <dbReference type="SAM" id="Phobius"/>
    </source>
</evidence>
<dbReference type="CDD" id="cd06225">
    <property type="entry name" value="HAMP"/>
    <property type="match status" value="1"/>
</dbReference>
<evidence type="ECO:0000259" key="11">
    <source>
        <dbReference type="PROSITE" id="PS50111"/>
    </source>
</evidence>
<feature type="domain" description="Methyl-accepting transducer" evidence="11">
    <location>
        <begin position="393"/>
        <end position="643"/>
    </location>
</feature>
<keyword evidence="3" id="KW-0145">Chemotaxis</keyword>
<sequence>MKKVKIENPVKSVGMKLFLMFFASILFFVIIVGMISYSISKSVIKNKVAESSLQTVTQAGQKLDFLYQTFDDATLQIMLNKDLQDLLEKIPNLDPSSYESLDVIRQLTEKLNVITFSNKTIKTLHLYKPDGKLIVITGSGGNTLSDNIGSSDWFKKIVDGAGKVAWLDSKVKGYSSNSANTFAIGRVMRNTLTNNTAAVLVLELSTETLNKEINGMSLGDGSKVVITNADNKHIATLVPEELEKDAAIKLTKEQQQKEHDSFTTKDDHLVSYYKSNVSGWNLVGDIPVSSLVKDAKEIFNWTLVIALFAALAAVLIGLFVARMIGRPLINLRNLMQQGAKGKLTVRANYTTQDEIGQLGASFDLMMQQITSLVQQTSESAKQVFETATELTNSSKVTATAAREIAVATDEISNGAAGLATESEKGNELTHHIGLQMTNVIEANLEMGTAAADVQSASEQGTRYMTELIGKTNLTEEMIRSMVDKVDNLKDSTRSIRKILDVLNNMTKQTNILSLNATIEAARAGAAGKGFMVVADEIRKLADQSRQSIDVVGQITETIQKEIDETVKVLSNAKPIFQEQIQAVKEADTIFKQVTSHMGGFIEQLSTVSDSISTLEQSQVVLSDAMTNVSAVAEESLATSEEVASLSSEQLSISDGLVKLSDKLDLLSKSLNDTLSKFEV</sequence>
<keyword evidence="4 10" id="KW-0812">Transmembrane</keyword>
<dbReference type="SMART" id="SM00304">
    <property type="entry name" value="HAMP"/>
    <property type="match status" value="1"/>
</dbReference>
<dbReference type="SUPFAM" id="SSF58104">
    <property type="entry name" value="Methyl-accepting chemotaxis protein (MCP) signaling domain"/>
    <property type="match status" value="1"/>
</dbReference>
<protein>
    <submittedName>
        <fullName evidence="13">Methyl-accepting chemotaxis protein</fullName>
    </submittedName>
</protein>
<dbReference type="Gene3D" id="6.10.340.10">
    <property type="match status" value="1"/>
</dbReference>
<proteinExistence type="inferred from homology"/>
<evidence type="ECO:0000256" key="2">
    <source>
        <dbReference type="ARBA" id="ARBA00022475"/>
    </source>
</evidence>
<feature type="domain" description="HAMP" evidence="12">
    <location>
        <begin position="322"/>
        <end position="374"/>
    </location>
</feature>
<organism evidence="13">
    <name type="scientific">Paenibacillus sp. SYP-B3998</name>
    <dbReference type="NCBI Taxonomy" id="2678564"/>
    <lineage>
        <taxon>Bacteria</taxon>
        <taxon>Bacillati</taxon>
        <taxon>Bacillota</taxon>
        <taxon>Bacilli</taxon>
        <taxon>Bacillales</taxon>
        <taxon>Paenibacillaceae</taxon>
        <taxon>Paenibacillus</taxon>
    </lineage>
</organism>
<gene>
    <name evidence="13" type="ORF">GK047_00810</name>
</gene>
<evidence type="ECO:0000256" key="7">
    <source>
        <dbReference type="ARBA" id="ARBA00023224"/>
    </source>
</evidence>
<dbReference type="Gene3D" id="3.30.450.20">
    <property type="entry name" value="PAS domain"/>
    <property type="match status" value="1"/>
</dbReference>
<name>A0A6G3ZS81_9BACL</name>
<dbReference type="GO" id="GO:0006935">
    <property type="term" value="P:chemotaxis"/>
    <property type="evidence" value="ECO:0007669"/>
    <property type="project" value="UniProtKB-KW"/>
</dbReference>
<evidence type="ECO:0000259" key="12">
    <source>
        <dbReference type="PROSITE" id="PS50885"/>
    </source>
</evidence>
<keyword evidence="2" id="KW-1003">Cell membrane</keyword>